<accession>A0A8K1LJW2</accession>
<feature type="region of interest" description="Disordered" evidence="1">
    <location>
        <begin position="1"/>
        <end position="23"/>
    </location>
</feature>
<dbReference type="Proteomes" id="UP000796761">
    <property type="component" value="Unassembled WGS sequence"/>
</dbReference>
<sequence length="268" mass="29631">MDPWQERAEPTSQAAGTSGKQNLYVSRGGAKKRDFIHNPKDPICDHHFNQDCEATKSCCGAYKWFSSGENQADPQRVNREKDINSRWLMTDSKGMMAQEECEEIAPVIAELQEEGDVKDNKKDFFTYVNKRRKPKDSVGSLLNGGSTMVTEDEEKAELLHSFFASITTDNTSPDQESSGRSLTPESKGVIVAKKANRILEYIRPRDLILPIHSALGRLQSGVLCPVLGSSAQQRHGVPGVIQMSNRDDQGAGTSLPRGKAERVVPIQT</sequence>
<dbReference type="AlphaFoldDB" id="A0A8K1LJW2"/>
<comment type="caution">
    <text evidence="2">The sequence shown here is derived from an EMBL/GenBank/DDBJ whole genome shotgun (WGS) entry which is preliminary data.</text>
</comment>
<feature type="compositionally biased region" description="Polar residues" evidence="1">
    <location>
        <begin position="10"/>
        <end position="23"/>
    </location>
</feature>
<reference evidence="2" key="1">
    <citation type="submission" date="2019-04" db="EMBL/GenBank/DDBJ databases">
        <title>Genome assembly of Zosterops borbonicus 15179.</title>
        <authorList>
            <person name="Leroy T."/>
            <person name="Anselmetti Y."/>
            <person name="Tilak M.-K."/>
            <person name="Nabholz B."/>
        </authorList>
    </citation>
    <scope>NUCLEOTIDE SEQUENCE</scope>
    <source>
        <strain evidence="2">HGM_15179</strain>
        <tissue evidence="2">Muscle</tissue>
    </source>
</reference>
<evidence type="ECO:0000256" key="1">
    <source>
        <dbReference type="SAM" id="MobiDB-lite"/>
    </source>
</evidence>
<protein>
    <submittedName>
        <fullName evidence="2">Uncharacterized protein</fullName>
    </submittedName>
</protein>
<name>A0A8K1LJW2_9PASS</name>
<evidence type="ECO:0000313" key="2">
    <source>
        <dbReference type="EMBL" id="TRZ16308.1"/>
    </source>
</evidence>
<organism evidence="2 3">
    <name type="scientific">Zosterops borbonicus</name>
    <dbReference type="NCBI Taxonomy" id="364589"/>
    <lineage>
        <taxon>Eukaryota</taxon>
        <taxon>Metazoa</taxon>
        <taxon>Chordata</taxon>
        <taxon>Craniata</taxon>
        <taxon>Vertebrata</taxon>
        <taxon>Euteleostomi</taxon>
        <taxon>Archelosauria</taxon>
        <taxon>Archosauria</taxon>
        <taxon>Dinosauria</taxon>
        <taxon>Saurischia</taxon>
        <taxon>Theropoda</taxon>
        <taxon>Coelurosauria</taxon>
        <taxon>Aves</taxon>
        <taxon>Neognathae</taxon>
        <taxon>Neoaves</taxon>
        <taxon>Telluraves</taxon>
        <taxon>Australaves</taxon>
        <taxon>Passeriformes</taxon>
        <taxon>Sylvioidea</taxon>
        <taxon>Zosteropidae</taxon>
        <taxon>Zosterops</taxon>
    </lineage>
</organism>
<proteinExistence type="predicted"/>
<keyword evidence="3" id="KW-1185">Reference proteome</keyword>
<evidence type="ECO:0000313" key="3">
    <source>
        <dbReference type="Proteomes" id="UP000796761"/>
    </source>
</evidence>
<dbReference type="EMBL" id="SWJQ01000322">
    <property type="protein sequence ID" value="TRZ16308.1"/>
    <property type="molecule type" value="Genomic_DNA"/>
</dbReference>
<feature type="region of interest" description="Disordered" evidence="1">
    <location>
        <begin position="241"/>
        <end position="268"/>
    </location>
</feature>
<gene>
    <name evidence="2" type="ORF">HGM15179_010806</name>
</gene>